<dbReference type="Gene3D" id="3.40.190.10">
    <property type="entry name" value="Periplasmic binding protein-like II"/>
    <property type="match status" value="1"/>
</dbReference>
<evidence type="ECO:0008006" key="3">
    <source>
        <dbReference type="Google" id="ProtNLM"/>
    </source>
</evidence>
<organism evidence="1 2">
    <name type="scientific">Pseudoalteromonas gelatinilytica</name>
    <dbReference type="NCBI Taxonomy" id="1703256"/>
    <lineage>
        <taxon>Bacteria</taxon>
        <taxon>Pseudomonadati</taxon>
        <taxon>Pseudomonadota</taxon>
        <taxon>Gammaproteobacteria</taxon>
        <taxon>Alteromonadales</taxon>
        <taxon>Pseudoalteromonadaceae</taxon>
        <taxon>Pseudoalteromonas</taxon>
    </lineage>
</organism>
<proteinExistence type="predicted"/>
<protein>
    <recommendedName>
        <fullName evidence="3">LysR substrate-binding domain-containing protein</fullName>
    </recommendedName>
</protein>
<name>A0ABQ1UE55_9GAMM</name>
<evidence type="ECO:0000313" key="1">
    <source>
        <dbReference type="EMBL" id="GGF14157.1"/>
    </source>
</evidence>
<dbReference type="Proteomes" id="UP000638462">
    <property type="component" value="Unassembled WGS sequence"/>
</dbReference>
<dbReference type="SUPFAM" id="SSF53850">
    <property type="entry name" value="Periplasmic binding protein-like II"/>
    <property type="match status" value="1"/>
</dbReference>
<accession>A0ABQ1UE55</accession>
<gene>
    <name evidence="1" type="ORF">GCM10008027_43670</name>
</gene>
<sequence length="55" mass="6260">MGSIVAPALCKLFKEYPEIKSNFICDDKHLDLIEHGIDLAIRVRKSRDSNYTHSA</sequence>
<evidence type="ECO:0000313" key="2">
    <source>
        <dbReference type="Proteomes" id="UP000638462"/>
    </source>
</evidence>
<dbReference type="EMBL" id="BMIT01000033">
    <property type="protein sequence ID" value="GGF14157.1"/>
    <property type="molecule type" value="Genomic_DNA"/>
</dbReference>
<reference evidence="2" key="1">
    <citation type="journal article" date="2019" name="Int. J. Syst. Evol. Microbiol.">
        <title>The Global Catalogue of Microorganisms (GCM) 10K type strain sequencing project: providing services to taxonomists for standard genome sequencing and annotation.</title>
        <authorList>
            <consortium name="The Broad Institute Genomics Platform"/>
            <consortium name="The Broad Institute Genome Sequencing Center for Infectious Disease"/>
            <person name="Wu L."/>
            <person name="Ma J."/>
        </authorList>
    </citation>
    <scope>NUCLEOTIDE SEQUENCE [LARGE SCALE GENOMIC DNA]</scope>
    <source>
        <strain evidence="2">CGMCC 1.15394</strain>
    </source>
</reference>
<keyword evidence="2" id="KW-1185">Reference proteome</keyword>
<comment type="caution">
    <text evidence="1">The sequence shown here is derived from an EMBL/GenBank/DDBJ whole genome shotgun (WGS) entry which is preliminary data.</text>
</comment>